<dbReference type="GO" id="GO:0008933">
    <property type="term" value="F:peptidoglycan lytic transglycosylase activity"/>
    <property type="evidence" value="ECO:0007669"/>
    <property type="project" value="InterPro"/>
</dbReference>
<dbReference type="SUPFAM" id="SSF53955">
    <property type="entry name" value="Lysozyme-like"/>
    <property type="match status" value="1"/>
</dbReference>
<comment type="similarity">
    <text evidence="1">Belongs to the transglycosylase Slt family.</text>
</comment>
<dbReference type="OrthoDB" id="9815002at2"/>
<evidence type="ECO:0000313" key="3">
    <source>
        <dbReference type="EMBL" id="TDF96715.1"/>
    </source>
</evidence>
<dbReference type="Pfam" id="PF01464">
    <property type="entry name" value="SLT"/>
    <property type="match status" value="1"/>
</dbReference>
<dbReference type="AlphaFoldDB" id="A0A4R5KP31"/>
<dbReference type="InterPro" id="IPR023346">
    <property type="entry name" value="Lysozyme-like_dom_sf"/>
</dbReference>
<gene>
    <name evidence="3" type="ORF">E1757_16675</name>
</gene>
<sequence length="234" mass="25200">MNIDPRTLKELLQLQMLNKMDFITGGSAAGSESSGSEFSQLLNSLLEQASGGQAAANGSVKAASAALKPEQQPTAMTSPFFGVFPYRESNLRGPAKAAELDPLIKDASRRNGVQPSLVKAVIDAESAFNPYAVSRAGAKGLMQLMDDTGQEVGVTNPFDPVQNIHGGTRYLSRLLKQFNGNEGVALAAYNAGSGRITRLGITNDQELQEKLHLLPTETRNYVSKVMRLQRQYEA</sequence>
<evidence type="ECO:0000256" key="1">
    <source>
        <dbReference type="ARBA" id="ARBA00007734"/>
    </source>
</evidence>
<dbReference type="EMBL" id="SMRT01000007">
    <property type="protein sequence ID" value="TDF96715.1"/>
    <property type="molecule type" value="Genomic_DNA"/>
</dbReference>
<name>A0A4R5KP31_9BACL</name>
<dbReference type="PANTHER" id="PTHR37423:SF2">
    <property type="entry name" value="MEMBRANE-BOUND LYTIC MUREIN TRANSGLYCOSYLASE C"/>
    <property type="match status" value="1"/>
</dbReference>
<dbReference type="CDD" id="cd16896">
    <property type="entry name" value="LT_Slt70-like"/>
    <property type="match status" value="1"/>
</dbReference>
<evidence type="ECO:0000313" key="4">
    <source>
        <dbReference type="Proteomes" id="UP000295636"/>
    </source>
</evidence>
<dbReference type="InterPro" id="IPR008258">
    <property type="entry name" value="Transglycosylase_SLT_dom_1"/>
</dbReference>
<dbReference type="InterPro" id="IPR000189">
    <property type="entry name" value="Transglyc_AS"/>
</dbReference>
<dbReference type="GO" id="GO:0000270">
    <property type="term" value="P:peptidoglycan metabolic process"/>
    <property type="evidence" value="ECO:0007669"/>
    <property type="project" value="InterPro"/>
</dbReference>
<proteinExistence type="inferred from homology"/>
<dbReference type="Proteomes" id="UP000295636">
    <property type="component" value="Unassembled WGS sequence"/>
</dbReference>
<organism evidence="3 4">
    <name type="scientific">Paenibacillus piri</name>
    <dbReference type="NCBI Taxonomy" id="2547395"/>
    <lineage>
        <taxon>Bacteria</taxon>
        <taxon>Bacillati</taxon>
        <taxon>Bacillota</taxon>
        <taxon>Bacilli</taxon>
        <taxon>Bacillales</taxon>
        <taxon>Paenibacillaceae</taxon>
        <taxon>Paenibacillus</taxon>
    </lineage>
</organism>
<dbReference type="Gene3D" id="1.10.530.10">
    <property type="match status" value="1"/>
</dbReference>
<reference evidence="3 4" key="1">
    <citation type="submission" date="2019-03" db="EMBL/GenBank/DDBJ databases">
        <title>This is whole genome sequence of Paenibacillus sp MS74 strain.</title>
        <authorList>
            <person name="Trinh H.N."/>
        </authorList>
    </citation>
    <scope>NUCLEOTIDE SEQUENCE [LARGE SCALE GENOMIC DNA]</scope>
    <source>
        <strain evidence="3 4">MS74</strain>
    </source>
</reference>
<protein>
    <submittedName>
        <fullName evidence="3">Lytic transglycosylase domain-containing protein</fullName>
    </submittedName>
</protein>
<dbReference type="PROSITE" id="PS00922">
    <property type="entry name" value="TRANSGLYCOSYLASE"/>
    <property type="match status" value="1"/>
</dbReference>
<keyword evidence="4" id="KW-1185">Reference proteome</keyword>
<dbReference type="RefSeq" id="WP_133230088.1">
    <property type="nucleotide sequence ID" value="NZ_SMRT01000007.1"/>
</dbReference>
<evidence type="ECO:0000259" key="2">
    <source>
        <dbReference type="Pfam" id="PF01464"/>
    </source>
</evidence>
<comment type="caution">
    <text evidence="3">The sequence shown here is derived from an EMBL/GenBank/DDBJ whole genome shotgun (WGS) entry which is preliminary data.</text>
</comment>
<feature type="domain" description="Transglycosylase SLT" evidence="2">
    <location>
        <begin position="103"/>
        <end position="199"/>
    </location>
</feature>
<dbReference type="GO" id="GO:0016020">
    <property type="term" value="C:membrane"/>
    <property type="evidence" value="ECO:0007669"/>
    <property type="project" value="InterPro"/>
</dbReference>
<accession>A0A4R5KP31</accession>
<dbReference type="PANTHER" id="PTHR37423">
    <property type="entry name" value="SOLUBLE LYTIC MUREIN TRANSGLYCOSYLASE-RELATED"/>
    <property type="match status" value="1"/>
</dbReference>